<keyword evidence="1" id="KW-0808">Transferase</keyword>
<organism evidence="4 5">
    <name type="scientific">Polyangium mundeleinium</name>
    <dbReference type="NCBI Taxonomy" id="2995306"/>
    <lineage>
        <taxon>Bacteria</taxon>
        <taxon>Pseudomonadati</taxon>
        <taxon>Myxococcota</taxon>
        <taxon>Polyangia</taxon>
        <taxon>Polyangiales</taxon>
        <taxon>Polyangiaceae</taxon>
        <taxon>Polyangium</taxon>
    </lineage>
</organism>
<dbReference type="Pfam" id="PF00179">
    <property type="entry name" value="UQ_con"/>
    <property type="match status" value="1"/>
</dbReference>
<dbReference type="CDD" id="cd00195">
    <property type="entry name" value="UBCc_UEV"/>
    <property type="match status" value="1"/>
</dbReference>
<evidence type="ECO:0000259" key="3">
    <source>
        <dbReference type="Pfam" id="PF00179"/>
    </source>
</evidence>
<dbReference type="PROSITE" id="PS00183">
    <property type="entry name" value="UBC_1"/>
    <property type="match status" value="1"/>
</dbReference>
<dbReference type="InterPro" id="IPR000608">
    <property type="entry name" value="UBC"/>
</dbReference>
<evidence type="ECO:0000256" key="2">
    <source>
        <dbReference type="ARBA" id="ARBA00022786"/>
    </source>
</evidence>
<proteinExistence type="predicted"/>
<feature type="domain" description="UBC core" evidence="3">
    <location>
        <begin position="348"/>
        <end position="412"/>
    </location>
</feature>
<dbReference type="RefSeq" id="WP_271924997.1">
    <property type="nucleotide sequence ID" value="NZ_JAQNDO010000001.1"/>
</dbReference>
<dbReference type="InterPro" id="IPR023313">
    <property type="entry name" value="UBQ-conjugating_AS"/>
</dbReference>
<dbReference type="Proteomes" id="UP001221411">
    <property type="component" value="Unassembled WGS sequence"/>
</dbReference>
<gene>
    <name evidence="4" type="ORF">POL67_35150</name>
</gene>
<evidence type="ECO:0000313" key="4">
    <source>
        <dbReference type="EMBL" id="MDC0746619.1"/>
    </source>
</evidence>
<dbReference type="InterPro" id="IPR016135">
    <property type="entry name" value="UBQ-conjugating_enzyme/RWD"/>
</dbReference>
<dbReference type="Gene3D" id="3.10.110.10">
    <property type="entry name" value="Ubiquitin Conjugating Enzyme"/>
    <property type="match status" value="1"/>
</dbReference>
<comment type="caution">
    <text evidence="4">The sequence shown here is derived from an EMBL/GenBank/DDBJ whole genome shotgun (WGS) entry which is preliminary data.</text>
</comment>
<keyword evidence="2" id="KW-0833">Ubl conjugation pathway</keyword>
<protein>
    <submittedName>
        <fullName evidence="4">Ubiquitin-conjugating enzyme E2</fullName>
    </submittedName>
</protein>
<keyword evidence="5" id="KW-1185">Reference proteome</keyword>
<evidence type="ECO:0000313" key="5">
    <source>
        <dbReference type="Proteomes" id="UP001221411"/>
    </source>
</evidence>
<dbReference type="EMBL" id="JAQNDO010000001">
    <property type="protein sequence ID" value="MDC0746619.1"/>
    <property type="molecule type" value="Genomic_DNA"/>
</dbReference>
<name>A0ABT5EYZ8_9BACT</name>
<evidence type="ECO:0000256" key="1">
    <source>
        <dbReference type="ARBA" id="ARBA00022679"/>
    </source>
</evidence>
<sequence length="465" mass="50392">MSNAGLLLERAEVVGELGRVAATREDALTLLGGAILAGVPGLDGARLPRFEGPAHDYFQKVAEIVEQGGGRAGVSALLAEASRLFPGKSGKGREAAFARESGARALPISIVPEEDLGDEQILAIVKASRGVAASLGRRAALDLVSREEGGLCVSFEGASEEEAETIVRSLRASIEPSMRVEVARESHAFRDYFLDPLQAEGPDGQRFVLDHVRASTRLVDVAQAILGAYEEAFWPMGKGEKALPVVDLRRPGERGARRLFSQQTLHDAGVRPFDLLEIHPERRAGSVNPFLLTESLAMVKNQILEFAGTHPGFEVQANALDVPTEYLVRFRAPGFAPGSPPRRVEEHEVLLVMPPDFPVKAPEAYFQREVFHPNVDAKTGLVCLGVLAESYRPGLHFGTVCQMLVDMASYRNYELREFYNPEAHAWAASSEGQAAIMAIGGRSRSELEGGAARRARSVRIERLSA</sequence>
<accession>A0ABT5EYZ8</accession>
<dbReference type="SUPFAM" id="SSF54495">
    <property type="entry name" value="UBC-like"/>
    <property type="match status" value="1"/>
</dbReference>
<reference evidence="4 5" key="1">
    <citation type="submission" date="2022-11" db="EMBL/GenBank/DDBJ databases">
        <title>Minimal conservation of predation-associated metabolite biosynthetic gene clusters underscores biosynthetic potential of Myxococcota including descriptions for ten novel species: Archangium lansinium sp. nov., Myxococcus landrumus sp. nov., Nannocystis bai.</title>
        <authorList>
            <person name="Ahearne A."/>
            <person name="Stevens C."/>
            <person name="Dowd S."/>
        </authorList>
    </citation>
    <scope>NUCLEOTIDE SEQUENCE [LARGE SCALE GENOMIC DNA]</scope>
    <source>
        <strain evidence="4 5">RJM3</strain>
    </source>
</reference>